<feature type="compositionally biased region" description="Polar residues" evidence="1">
    <location>
        <begin position="236"/>
        <end position="249"/>
    </location>
</feature>
<dbReference type="Proteomes" id="UP000509510">
    <property type="component" value="Chromosome I"/>
</dbReference>
<dbReference type="AlphaFoldDB" id="A0A7H8QJH9"/>
<protein>
    <submittedName>
        <fullName evidence="2">Uncharacterized protein</fullName>
    </submittedName>
</protein>
<reference evidence="3" key="1">
    <citation type="submission" date="2020-06" db="EMBL/GenBank/DDBJ databases">
        <title>A chromosome-scale genome assembly of Talaromyces rugulosus W13939.</title>
        <authorList>
            <person name="Wang B."/>
            <person name="Guo L."/>
            <person name="Ye K."/>
            <person name="Wang L."/>
        </authorList>
    </citation>
    <scope>NUCLEOTIDE SEQUENCE [LARGE SCALE GENOMIC DNA]</scope>
    <source>
        <strain evidence="3">W13939</strain>
    </source>
</reference>
<dbReference type="OrthoDB" id="4148828at2759"/>
<feature type="region of interest" description="Disordered" evidence="1">
    <location>
        <begin position="184"/>
        <end position="213"/>
    </location>
</feature>
<feature type="region of interest" description="Disordered" evidence="1">
    <location>
        <begin position="234"/>
        <end position="305"/>
    </location>
</feature>
<feature type="compositionally biased region" description="Polar residues" evidence="1">
    <location>
        <begin position="268"/>
        <end position="282"/>
    </location>
</feature>
<dbReference type="EMBL" id="CP055898">
    <property type="protein sequence ID" value="QKX53711.1"/>
    <property type="molecule type" value="Genomic_DNA"/>
</dbReference>
<feature type="region of interest" description="Disordered" evidence="1">
    <location>
        <begin position="76"/>
        <end position="121"/>
    </location>
</feature>
<dbReference type="KEGG" id="trg:TRUGW13939_00791"/>
<dbReference type="RefSeq" id="XP_035339890.1">
    <property type="nucleotide sequence ID" value="XM_035483997.1"/>
</dbReference>
<organism evidence="2 3">
    <name type="scientific">Talaromyces rugulosus</name>
    <name type="common">Penicillium rugulosum</name>
    <dbReference type="NCBI Taxonomy" id="121627"/>
    <lineage>
        <taxon>Eukaryota</taxon>
        <taxon>Fungi</taxon>
        <taxon>Dikarya</taxon>
        <taxon>Ascomycota</taxon>
        <taxon>Pezizomycotina</taxon>
        <taxon>Eurotiomycetes</taxon>
        <taxon>Eurotiomycetidae</taxon>
        <taxon>Eurotiales</taxon>
        <taxon>Trichocomaceae</taxon>
        <taxon>Talaromyces</taxon>
        <taxon>Talaromyces sect. Islandici</taxon>
    </lineage>
</organism>
<evidence type="ECO:0000313" key="2">
    <source>
        <dbReference type="EMBL" id="QKX53711.1"/>
    </source>
</evidence>
<dbReference type="GeneID" id="55988304"/>
<feature type="compositionally biased region" description="Basic residues" evidence="1">
    <location>
        <begin position="198"/>
        <end position="207"/>
    </location>
</feature>
<evidence type="ECO:0000256" key="1">
    <source>
        <dbReference type="SAM" id="MobiDB-lite"/>
    </source>
</evidence>
<proteinExistence type="predicted"/>
<name>A0A7H8QJH9_TALRU</name>
<accession>A0A7H8QJH9</accession>
<keyword evidence="3" id="KW-1185">Reference proteome</keyword>
<feature type="compositionally biased region" description="Acidic residues" evidence="1">
    <location>
        <begin position="76"/>
        <end position="91"/>
    </location>
</feature>
<sequence>MASFVTTSLDIIRRHKRNRRPRMHSRWGDVDITAPIDGAWSQYNNPHLKGKKLYGPGFVPGATGGNKEVLLLDDEYSSDDDEEEEEEEEDQVEGKEAEREEKEEEGDTKKRDSRTRRLTRILLPSNVNTQTKTAEEKPIEFEYKPIHPNYAQELAEKRDIEARPNFRYVPASEAYFRELQEFSNNNNNTHGGDDVGAKKHSIKRKPVPQRSHSCDPYVVSDVVFVAETREAIPGTLPSNTMSRKTTITSSRKHSKQKESSDQTRGRSKPNQQNLDVQRSQSAAVRRQSHRRTMTLDMVGDQEDLW</sequence>
<evidence type="ECO:0000313" key="3">
    <source>
        <dbReference type="Proteomes" id="UP000509510"/>
    </source>
</evidence>
<gene>
    <name evidence="2" type="ORF">TRUGW13939_00791</name>
</gene>